<dbReference type="AlphaFoldDB" id="A0A841BY54"/>
<organism evidence="2 3">
    <name type="scientific">Allocatelliglobosispora scoriae</name>
    <dbReference type="NCBI Taxonomy" id="643052"/>
    <lineage>
        <taxon>Bacteria</taxon>
        <taxon>Bacillati</taxon>
        <taxon>Actinomycetota</taxon>
        <taxon>Actinomycetes</taxon>
        <taxon>Micromonosporales</taxon>
        <taxon>Micromonosporaceae</taxon>
        <taxon>Allocatelliglobosispora</taxon>
    </lineage>
</organism>
<name>A0A841BY54_9ACTN</name>
<evidence type="ECO:0008006" key="4">
    <source>
        <dbReference type="Google" id="ProtNLM"/>
    </source>
</evidence>
<dbReference type="Pfam" id="PF14030">
    <property type="entry name" value="DUF4245"/>
    <property type="match status" value="1"/>
</dbReference>
<keyword evidence="1" id="KW-1133">Transmembrane helix</keyword>
<dbReference type="RefSeq" id="WP_184839854.1">
    <property type="nucleotide sequence ID" value="NZ_JACHMN010000002.1"/>
</dbReference>
<keyword evidence="1" id="KW-0472">Membrane</keyword>
<dbReference type="InterPro" id="IPR025339">
    <property type="entry name" value="DUF4245"/>
</dbReference>
<comment type="caution">
    <text evidence="2">The sequence shown here is derived from an EMBL/GenBank/DDBJ whole genome shotgun (WGS) entry which is preliminary data.</text>
</comment>
<evidence type="ECO:0000313" key="3">
    <source>
        <dbReference type="Proteomes" id="UP000587527"/>
    </source>
</evidence>
<evidence type="ECO:0000256" key="1">
    <source>
        <dbReference type="SAM" id="Phobius"/>
    </source>
</evidence>
<keyword evidence="3" id="KW-1185">Reference proteome</keyword>
<keyword evidence="1" id="KW-0812">Transmembrane</keyword>
<accession>A0A841BY54</accession>
<dbReference type="EMBL" id="JACHMN010000002">
    <property type="protein sequence ID" value="MBB5871650.1"/>
    <property type="molecule type" value="Genomic_DNA"/>
</dbReference>
<evidence type="ECO:0000313" key="2">
    <source>
        <dbReference type="EMBL" id="MBB5871650.1"/>
    </source>
</evidence>
<sequence>MTDKRGGRTPKDMALSLLVLIVPVILIMIFYRGLHGGDAPVTVDPTEEIARAGQAGFSLTPQELPEGWQVATARFDGRTNTLRLGYLTRGEDGLQLVEAKRPGLAREELTTAGEQTGTVNVEGVEWQVWTGREKENALVLTREGVTVVISGRAAQADLVALAEHLL</sequence>
<dbReference type="Proteomes" id="UP000587527">
    <property type="component" value="Unassembled WGS sequence"/>
</dbReference>
<protein>
    <recommendedName>
        <fullName evidence="4">DUF4245 domain-containing protein</fullName>
    </recommendedName>
</protein>
<reference evidence="2 3" key="1">
    <citation type="submission" date="2020-08" db="EMBL/GenBank/DDBJ databases">
        <title>Sequencing the genomes of 1000 actinobacteria strains.</title>
        <authorList>
            <person name="Klenk H.-P."/>
        </authorList>
    </citation>
    <scope>NUCLEOTIDE SEQUENCE [LARGE SCALE GENOMIC DNA]</scope>
    <source>
        <strain evidence="2 3">DSM 45362</strain>
    </source>
</reference>
<feature type="transmembrane region" description="Helical" evidence="1">
    <location>
        <begin position="12"/>
        <end position="31"/>
    </location>
</feature>
<proteinExistence type="predicted"/>
<gene>
    <name evidence="2" type="ORF">F4553_005029</name>
</gene>